<dbReference type="AlphaFoldDB" id="A0A291GDA9"/>
<keyword evidence="2" id="KW-1185">Reference proteome</keyword>
<dbReference type="Proteomes" id="UP000217935">
    <property type="component" value="Chromosome"/>
</dbReference>
<proteinExistence type="predicted"/>
<dbReference type="InterPro" id="IPR052517">
    <property type="entry name" value="GlcG_carb_metab_protein"/>
</dbReference>
<dbReference type="PANTHER" id="PTHR34309">
    <property type="entry name" value="SLR1406 PROTEIN"/>
    <property type="match status" value="1"/>
</dbReference>
<dbReference type="OrthoDB" id="9815788at2"/>
<dbReference type="EMBL" id="CP022196">
    <property type="protein sequence ID" value="ATG48128.1"/>
    <property type="molecule type" value="Genomic_DNA"/>
</dbReference>
<accession>A0A291GDA9</accession>
<dbReference type="RefSeq" id="WP_066702316.1">
    <property type="nucleotide sequence ID" value="NZ_CP022196.1"/>
</dbReference>
<protein>
    <submittedName>
        <fullName evidence="1">Heme-binding protein</fullName>
    </submittedName>
</protein>
<dbReference type="STRING" id="1758178.GCA_001550095_03680"/>
<reference evidence="1 2" key="1">
    <citation type="submission" date="2017-06" db="EMBL/GenBank/DDBJ databases">
        <title>Celeribacter sp. TSPH2 complete genome sequence.</title>
        <authorList>
            <person name="Woo J.-H."/>
            <person name="Kim H.-S."/>
        </authorList>
    </citation>
    <scope>NUCLEOTIDE SEQUENCE [LARGE SCALE GENOMIC DNA]</scope>
    <source>
        <strain evidence="1 2">TSPH2</strain>
    </source>
</reference>
<gene>
    <name evidence="1" type="ORF">CEW89_11425</name>
</gene>
<name>A0A291GDA9_9RHOB</name>
<evidence type="ECO:0000313" key="1">
    <source>
        <dbReference type="EMBL" id="ATG48128.1"/>
    </source>
</evidence>
<evidence type="ECO:0000313" key="2">
    <source>
        <dbReference type="Proteomes" id="UP000217935"/>
    </source>
</evidence>
<dbReference type="InterPro" id="IPR038084">
    <property type="entry name" value="PduO/GlcC-like_sf"/>
</dbReference>
<organism evidence="1 2">
    <name type="scientific">Celeribacter ethanolicus</name>
    <dbReference type="NCBI Taxonomy" id="1758178"/>
    <lineage>
        <taxon>Bacteria</taxon>
        <taxon>Pseudomonadati</taxon>
        <taxon>Pseudomonadota</taxon>
        <taxon>Alphaproteobacteria</taxon>
        <taxon>Rhodobacterales</taxon>
        <taxon>Roseobacteraceae</taxon>
        <taxon>Celeribacter</taxon>
    </lineage>
</organism>
<sequence length="145" mass="14605">MEATRPSRRLTAMAAFEAVRAAVTRAEELAVAVNASVVDAGGREIAFLRGDGAFLPSGQIARDKAYTAAGFGLPSGELYQALSGEPAVLSGITGQPNIAAFPGGVPIRVEDELIGGIGVSGASAEQDDICARAGLAAIGLGHREG</sequence>
<dbReference type="InterPro" id="IPR005624">
    <property type="entry name" value="PduO/GlcC-like"/>
</dbReference>
<dbReference type="KEGG" id="ceh:CEW89_11425"/>
<dbReference type="Gene3D" id="3.30.450.150">
    <property type="entry name" value="Haem-degrading domain"/>
    <property type="match status" value="1"/>
</dbReference>
<dbReference type="PANTHER" id="PTHR34309:SF10">
    <property type="entry name" value="SLR1406 PROTEIN"/>
    <property type="match status" value="1"/>
</dbReference>
<dbReference type="SUPFAM" id="SSF143744">
    <property type="entry name" value="GlcG-like"/>
    <property type="match status" value="1"/>
</dbReference>
<dbReference type="Pfam" id="PF03928">
    <property type="entry name" value="HbpS-like"/>
    <property type="match status" value="1"/>
</dbReference>